<reference evidence="10 11" key="1">
    <citation type="submission" date="2013-10" db="EMBL/GenBank/DDBJ databases">
        <authorList>
            <consortium name="International Citrus Genome Consortium"/>
            <person name="Jenkins J."/>
            <person name="Schmutz J."/>
            <person name="Prochnik S."/>
            <person name="Rokhsar D."/>
            <person name="Gmitter F."/>
            <person name="Ollitrault P."/>
            <person name="Machado M."/>
            <person name="Talon M."/>
            <person name="Wincker P."/>
            <person name="Jaillon O."/>
            <person name="Morgante M."/>
        </authorList>
    </citation>
    <scope>NUCLEOTIDE SEQUENCE</scope>
    <source>
        <strain evidence="11">cv. Clemenules</strain>
    </source>
</reference>
<keyword evidence="11" id="KW-1185">Reference proteome</keyword>
<organism evidence="10 11">
    <name type="scientific">Citrus clementina</name>
    <name type="common">Clementine</name>
    <name type="synonym">Citrus deliciosa x Citrus sinensis</name>
    <dbReference type="NCBI Taxonomy" id="85681"/>
    <lineage>
        <taxon>Eukaryota</taxon>
        <taxon>Viridiplantae</taxon>
        <taxon>Streptophyta</taxon>
        <taxon>Embryophyta</taxon>
        <taxon>Tracheophyta</taxon>
        <taxon>Spermatophyta</taxon>
        <taxon>Magnoliopsida</taxon>
        <taxon>eudicotyledons</taxon>
        <taxon>Gunneridae</taxon>
        <taxon>Pentapetalae</taxon>
        <taxon>rosids</taxon>
        <taxon>malvids</taxon>
        <taxon>Sapindales</taxon>
        <taxon>Rutaceae</taxon>
        <taxon>Aurantioideae</taxon>
        <taxon>Citrus</taxon>
    </lineage>
</organism>
<dbReference type="STRING" id="85681.V4U3I7"/>
<keyword evidence="6" id="KW-0539">Nucleus</keyword>
<feature type="compositionally biased region" description="Low complexity" evidence="8">
    <location>
        <begin position="129"/>
        <end position="146"/>
    </location>
</feature>
<feature type="compositionally biased region" description="Basic and acidic residues" evidence="8">
    <location>
        <begin position="37"/>
        <end position="61"/>
    </location>
</feature>
<dbReference type="AlphaFoldDB" id="V4U3I7"/>
<dbReference type="PRINTS" id="PR00367">
    <property type="entry name" value="ETHRSPELEMNT"/>
</dbReference>
<evidence type="ECO:0000256" key="7">
    <source>
        <dbReference type="ARBA" id="ARBA00024343"/>
    </source>
</evidence>
<dbReference type="InParanoid" id="V4U3I7"/>
<dbReference type="Gene3D" id="3.30.730.10">
    <property type="entry name" value="AP2/ERF domain"/>
    <property type="match status" value="1"/>
</dbReference>
<dbReference type="GO" id="GO:0003677">
    <property type="term" value="F:DNA binding"/>
    <property type="evidence" value="ECO:0007669"/>
    <property type="project" value="UniProtKB-KW"/>
</dbReference>
<dbReference type="InterPro" id="IPR001471">
    <property type="entry name" value="AP2/ERF_dom"/>
</dbReference>
<dbReference type="KEGG" id="cic:CICLE_v10016276mg"/>
<evidence type="ECO:0000256" key="8">
    <source>
        <dbReference type="SAM" id="MobiDB-lite"/>
    </source>
</evidence>
<accession>V4U3I7</accession>
<dbReference type="Pfam" id="PF00847">
    <property type="entry name" value="AP2"/>
    <property type="match status" value="1"/>
</dbReference>
<evidence type="ECO:0000313" key="10">
    <source>
        <dbReference type="EMBL" id="ESR60482.1"/>
    </source>
</evidence>
<dbReference type="GO" id="GO:0005634">
    <property type="term" value="C:nucleus"/>
    <property type="evidence" value="ECO:0007669"/>
    <property type="project" value="UniProtKB-SubCell"/>
</dbReference>
<evidence type="ECO:0000256" key="6">
    <source>
        <dbReference type="ARBA" id="ARBA00023242"/>
    </source>
</evidence>
<comment type="subcellular location">
    <subcellularLocation>
        <location evidence="1">Nucleus</location>
    </subcellularLocation>
</comment>
<proteinExistence type="inferred from homology"/>
<gene>
    <name evidence="10" type="ORF">CICLE_v10016276mg</name>
</gene>
<keyword evidence="3" id="KW-0805">Transcription regulation</keyword>
<dbReference type="InterPro" id="IPR016177">
    <property type="entry name" value="DNA-bd_dom_sf"/>
</dbReference>
<evidence type="ECO:0000256" key="5">
    <source>
        <dbReference type="ARBA" id="ARBA00023163"/>
    </source>
</evidence>
<feature type="region of interest" description="Disordered" evidence="8">
    <location>
        <begin position="128"/>
        <end position="155"/>
    </location>
</feature>
<dbReference type="InterPro" id="IPR036955">
    <property type="entry name" value="AP2/ERF_dom_sf"/>
</dbReference>
<evidence type="ECO:0000256" key="3">
    <source>
        <dbReference type="ARBA" id="ARBA00023015"/>
    </source>
</evidence>
<dbReference type="EMBL" id="KI536312">
    <property type="protein sequence ID" value="ESR60482.1"/>
    <property type="molecule type" value="Genomic_DNA"/>
</dbReference>
<evidence type="ECO:0000256" key="2">
    <source>
        <dbReference type="ARBA" id="ARBA00022745"/>
    </source>
</evidence>
<name>V4U3I7_CITCL</name>
<protein>
    <recommendedName>
        <fullName evidence="9">AP2/ERF domain-containing protein</fullName>
    </recommendedName>
</protein>
<dbReference type="GO" id="GO:0009873">
    <property type="term" value="P:ethylene-activated signaling pathway"/>
    <property type="evidence" value="ECO:0007669"/>
    <property type="project" value="UniProtKB-KW"/>
</dbReference>
<dbReference type="CDD" id="cd00018">
    <property type="entry name" value="AP2"/>
    <property type="match status" value="1"/>
</dbReference>
<comment type="similarity">
    <text evidence="7">Belongs to the AP2/ERF transcription factor family. ERF subfamily.</text>
</comment>
<keyword evidence="4" id="KW-0238">DNA-binding</keyword>
<dbReference type="PANTHER" id="PTHR31677">
    <property type="entry name" value="AP2 DOMAIN CLASS TRANSCRIPTION FACTOR"/>
    <property type="match status" value="1"/>
</dbReference>
<keyword evidence="5" id="KW-0804">Transcription</keyword>
<feature type="domain" description="AP2/ERF" evidence="9">
    <location>
        <begin position="61"/>
        <end position="118"/>
    </location>
</feature>
<dbReference type="SUPFAM" id="SSF54171">
    <property type="entry name" value="DNA-binding domain"/>
    <property type="match status" value="1"/>
</dbReference>
<dbReference type="Proteomes" id="UP000030687">
    <property type="component" value="Unassembled WGS sequence"/>
</dbReference>
<sequence length="266" mass="28818">MPARMKEYLKPAACLDNPACHHTLSKGKTERKKKTMAPKERTISGNRKNIDNRSNNKKEVHYRGVRKRPWGRYAAEIRDPGKKSRVWLGTFDTAEEAARAYDAAAREFRGSKAKTNFPLPSEIVAINKNSNNQQSPSQSSTVESSSSPPPMEPNVEREVTRHVGCFGSGNGLVGRFPFVYQQPGVVALGGGCVTGAAPPVLFLNGFGGSNLMGSVYPVRFDSAGIGFNGAVRNETETESSSVAAVDCKPRRVLNLDLNLAPPVVDA</sequence>
<dbReference type="eggNOG" id="ENOG502RZGB">
    <property type="taxonomic scope" value="Eukaryota"/>
</dbReference>
<dbReference type="GO" id="GO:0003700">
    <property type="term" value="F:DNA-binding transcription factor activity"/>
    <property type="evidence" value="ECO:0007669"/>
    <property type="project" value="InterPro"/>
</dbReference>
<dbReference type="FunCoup" id="V4U3I7">
    <property type="interactions" value="4"/>
</dbReference>
<dbReference type="SMART" id="SM00380">
    <property type="entry name" value="AP2"/>
    <property type="match status" value="1"/>
</dbReference>
<dbReference type="FunFam" id="3.30.730.10:FF:000001">
    <property type="entry name" value="Ethylene-responsive transcription factor 2"/>
    <property type="match status" value="1"/>
</dbReference>
<dbReference type="Gramene" id="ESR60482">
    <property type="protein sequence ID" value="ESR60482"/>
    <property type="gene ID" value="CICLE_v10016276mg"/>
</dbReference>
<dbReference type="PROSITE" id="PS51032">
    <property type="entry name" value="AP2_ERF"/>
    <property type="match status" value="1"/>
</dbReference>
<feature type="region of interest" description="Disordered" evidence="8">
    <location>
        <begin position="19"/>
        <end position="61"/>
    </location>
</feature>
<dbReference type="PANTHER" id="PTHR31677:SF228">
    <property type="entry name" value="ETHYLENE-RESPONSIVE TRANSCRIPTION FACTOR 10-RELATED"/>
    <property type="match status" value="1"/>
</dbReference>
<evidence type="ECO:0000256" key="1">
    <source>
        <dbReference type="ARBA" id="ARBA00004123"/>
    </source>
</evidence>
<feature type="compositionally biased region" description="Basic residues" evidence="8">
    <location>
        <begin position="23"/>
        <end position="36"/>
    </location>
</feature>
<keyword evidence="2" id="KW-0936">Ethylene signaling pathway</keyword>
<evidence type="ECO:0000259" key="9">
    <source>
        <dbReference type="PROSITE" id="PS51032"/>
    </source>
</evidence>
<evidence type="ECO:0000313" key="11">
    <source>
        <dbReference type="Proteomes" id="UP000030687"/>
    </source>
</evidence>
<evidence type="ECO:0000256" key="4">
    <source>
        <dbReference type="ARBA" id="ARBA00023125"/>
    </source>
</evidence>